<reference evidence="2 3" key="1">
    <citation type="journal article" date="2018" name="MBio">
        <title>Comparative Genomics Reveals the Core Gene Toolbox for the Fungus-Insect Symbiosis.</title>
        <authorList>
            <person name="Wang Y."/>
            <person name="Stata M."/>
            <person name="Wang W."/>
            <person name="Stajich J.E."/>
            <person name="White M.M."/>
            <person name="Moncalvo J.M."/>
        </authorList>
    </citation>
    <scope>NUCLEOTIDE SEQUENCE [LARGE SCALE GENOMIC DNA]</scope>
    <source>
        <strain evidence="2 3">AUS-77-4</strain>
    </source>
</reference>
<name>A0A2T9YDP5_9FUNG</name>
<proteinExistence type="predicted"/>
<dbReference type="Proteomes" id="UP000245699">
    <property type="component" value="Unassembled WGS sequence"/>
</dbReference>
<organism evidence="2 3">
    <name type="scientific">Furculomyces boomerangus</name>
    <dbReference type="NCBI Taxonomy" id="61424"/>
    <lineage>
        <taxon>Eukaryota</taxon>
        <taxon>Fungi</taxon>
        <taxon>Fungi incertae sedis</taxon>
        <taxon>Zoopagomycota</taxon>
        <taxon>Kickxellomycotina</taxon>
        <taxon>Harpellomycetes</taxon>
        <taxon>Harpellales</taxon>
        <taxon>Harpellaceae</taxon>
        <taxon>Furculomyces</taxon>
    </lineage>
</organism>
<sequence>MTALDVRVLKNHGIMSDIFNIKKEIYYSGTKLPIPQTSFQNTKKKIKKDKIETKPKDGSDMNGIHTNITKSNKKLNFTNNYISNLIKLSNCKLKTLKNRLKYTDKSKTINTRTSFYTNADLCILDLVPNSNDFASVHTFRTKIANESNTSYPPYIPNNSPTLSTNTIEKKYENNNNSNTDNSLSPSKHLQNTNIQEITSQGSLNNKSKNSNSSTSSTKSLSSMISLSSDSNSETLVESIENILLKVNEPEEEDDSKLEEIKGVWGEQDNQQKTLSEETEVGEGCETSLNIEKCVEKMSIKEIDVEKNDEKDNNEQEIINRIYKISTNKLNDSWKRNNSSLLQKVLVKAISKKVYLYQTQSFQKSYKYGSKSGQGIIPIYKSPTLSPPLSPPLSWYDKYPQTLIRRKDKQNLALSHTKVYSTTKSQLRPTTENNNEEKYMDMVLEKTFYNNYENLGKRIPRTSRYLKRK</sequence>
<feature type="region of interest" description="Disordered" evidence="1">
    <location>
        <begin position="146"/>
        <end position="165"/>
    </location>
</feature>
<evidence type="ECO:0000313" key="2">
    <source>
        <dbReference type="EMBL" id="PVU90435.1"/>
    </source>
</evidence>
<evidence type="ECO:0000256" key="1">
    <source>
        <dbReference type="SAM" id="MobiDB-lite"/>
    </source>
</evidence>
<feature type="region of interest" description="Disordered" evidence="1">
    <location>
        <begin position="198"/>
        <end position="219"/>
    </location>
</feature>
<dbReference type="EMBL" id="MBFT01000482">
    <property type="protein sequence ID" value="PVU90435.1"/>
    <property type="molecule type" value="Genomic_DNA"/>
</dbReference>
<feature type="compositionally biased region" description="Low complexity" evidence="1">
    <location>
        <begin position="202"/>
        <end position="219"/>
    </location>
</feature>
<evidence type="ECO:0000313" key="3">
    <source>
        <dbReference type="Proteomes" id="UP000245699"/>
    </source>
</evidence>
<gene>
    <name evidence="2" type="ORF">BB559_004624</name>
</gene>
<accession>A0A2T9YDP5</accession>
<protein>
    <submittedName>
        <fullName evidence="2">Uncharacterized protein</fullName>
    </submittedName>
</protein>
<dbReference type="AlphaFoldDB" id="A0A2T9YDP5"/>
<comment type="caution">
    <text evidence="2">The sequence shown here is derived from an EMBL/GenBank/DDBJ whole genome shotgun (WGS) entry which is preliminary data.</text>
</comment>
<keyword evidence="3" id="KW-1185">Reference proteome</keyword>